<sequence length="777" mass="81575">MKIYRDLNADAIISDAFYTDIANADPSSNVLESVNTNTSNIDILDNDILELQAIVDSLETGATSQVVGPVSSVDNALARYDSTTGKIIQDSIAILDDVGKLTAPSLATSNFTLPTSDGTVGQQIGTDGLGNLFFSDAGTGDVSGPASSTDNKVTRFDGTTGKTIQDSLVTIDDVGKLTAPSLATSNFTLPTSDGTVGQQIGTDGLGTLFFSDAGTGDVSGPASSTDNKVTRFDGTTGKTIQDSLVTIDDVGKLTAPSLATSNFTLPTSDGTVGQTIATDGAGTLSFADSSGGDVSGPASSTDNAVARYDSTTGKIIQNSTATLDDVGKLTAPSLATSNYTLPISDGMLNQVITSDGAGTLSFASIESSTDHFSSTIYEDISFVVGGTPLDVQSDLQVTVPTGKWLFFYDHSGENNDSGSFKFTQGTLTNVNTGLPLFVSKKTLTHSGVPIGEENKMSSSFTAIGDFSETTTIRVDWSFAPNETFHVFAGTILRAWKILNGAEVPQLVSDYTLQASYANVGYSVFLPLAGTYLVIYDARHVIDSSSTTVSHTRLFNTTLASVVVDSEVLLNSACCSPASSSQKTVSAKQIITVLGPTTLNLQAKYTGSFAPTKHIGATTQFFYQLIADPLDAIYSVFPTGPSISAPVFFNTQMNIELTRGEWLVCFNPLLNINGQDVSVTEGRLYGSVSGVIPETTRLLVSGSTQVTQFATTCSIVSFIAVNTKETITLQLCYIGSGVGVLVENKSDDGKPSVTAVRLHKELTDIESLESRLLNNFKM</sequence>
<protein>
    <submittedName>
        <fullName evidence="1">Uncharacterized protein</fullName>
    </submittedName>
</protein>
<dbReference type="AlphaFoldDB" id="A0A6C0J8B3"/>
<accession>A0A6C0J8B3</accession>
<name>A0A6C0J8B3_9ZZZZ</name>
<dbReference type="EMBL" id="MN740350">
    <property type="protein sequence ID" value="QHU01909.1"/>
    <property type="molecule type" value="Genomic_DNA"/>
</dbReference>
<proteinExistence type="predicted"/>
<organism evidence="1">
    <name type="scientific">viral metagenome</name>
    <dbReference type="NCBI Taxonomy" id="1070528"/>
    <lineage>
        <taxon>unclassified sequences</taxon>
        <taxon>metagenomes</taxon>
        <taxon>organismal metagenomes</taxon>
    </lineage>
</organism>
<reference evidence="1" key="1">
    <citation type="journal article" date="2020" name="Nature">
        <title>Giant virus diversity and host interactions through global metagenomics.</title>
        <authorList>
            <person name="Schulz F."/>
            <person name="Roux S."/>
            <person name="Paez-Espino D."/>
            <person name="Jungbluth S."/>
            <person name="Walsh D.A."/>
            <person name="Denef V.J."/>
            <person name="McMahon K.D."/>
            <person name="Konstantinidis K.T."/>
            <person name="Eloe-Fadrosh E.A."/>
            <person name="Kyrpides N.C."/>
            <person name="Woyke T."/>
        </authorList>
    </citation>
    <scope>NUCLEOTIDE SEQUENCE</scope>
    <source>
        <strain evidence="1">GVMAG-M-3300025880-56</strain>
    </source>
</reference>
<evidence type="ECO:0000313" key="1">
    <source>
        <dbReference type="EMBL" id="QHU01909.1"/>
    </source>
</evidence>